<dbReference type="InterPro" id="IPR012334">
    <property type="entry name" value="Pectin_lyas_fold"/>
</dbReference>
<dbReference type="InterPro" id="IPR011050">
    <property type="entry name" value="Pectin_lyase_fold/virulence"/>
</dbReference>
<dbReference type="SUPFAM" id="SSF51126">
    <property type="entry name" value="Pectin lyase-like"/>
    <property type="match status" value="1"/>
</dbReference>
<feature type="domain" description="DUF1565" evidence="5">
    <location>
        <begin position="27"/>
        <end position="65"/>
    </location>
</feature>
<evidence type="ECO:0000259" key="7">
    <source>
        <dbReference type="Pfam" id="PF18962"/>
    </source>
</evidence>
<dbReference type="PANTHER" id="PTHR40088">
    <property type="entry name" value="PECTATE LYASE (EUROFUNG)"/>
    <property type="match status" value="1"/>
</dbReference>
<dbReference type="Gene3D" id="2.160.20.10">
    <property type="entry name" value="Single-stranded right-handed beta-helix, Pectin lyase-like"/>
    <property type="match status" value="1"/>
</dbReference>
<name>A0ABV2T1S6_9BACT</name>
<evidence type="ECO:0000256" key="2">
    <source>
        <dbReference type="ARBA" id="ARBA00022525"/>
    </source>
</evidence>
<sequence>MKLLCCLLLTIIYHPVFCQSSWYVATTGNDSNPGTFAQPWKTIQKAADNATPGSTVYISGGTYIENVVMNVSGTPGAYIVFRNYDATPVIISGNHQPAKLMTLNGVSYVEIRGLHFRDCLGSVSAGIMVLSGGWRGPSHHIRIIGNTIKNLYASADTTTYAPNIYAGGISVAGYDPVDPIRHLLIDSNLVADCRTGWTEAMGITGYVDSFTVSNNTITNTGNIGIDASGHWGISSDPATDFPRNGLITGNHVSKCKSLIEGGTGIYLDGSSNIIIERNIVHENVIGIAVGGETPNYTVRNNIVRNNVSYGNEGCGIGIMGWSPENRAVENCTIINNTTYANAQNPALQYLGEIAVIYSHNTVVKNNISFASNPASKVLFVSDNPVNLQLSYNTYYAAATPAYFDWKGTLYNGFSAYQTGSSNDTYSTFGDPMFANAGSFDFHLQNGSGCIDAGDPAYSPPPEIKDKDGADRKKGANVDRGAFEYDPGPPAIPEAWRLINNGVMVNNGTTLHAGPAAQTFINHGTYEAGNGKDYFIGLRGAASEQEIAGTQKPAFGELYFNNGTTSSCFITNEQGISVSQKLVLNNGITHTLRPLHKNGAVSLLNGAVITGATSNNRHINGYLHKLGNEAFSFPVGSGSRLRTLTVSAPNNANTGIAVAWITGEPAATIDPSDQTTHPTDSAFLQSGIEAISTTGYWDWICTAVHTNTLNVSVSIPDLTGFATAGQLRLAGWNGQIWITLSDTATATGNTEGSILKGVISPDHPVSALAIAKIATGIPGEQLMWTKTGLTTPSAIHINVFPNPATGEIQVKGIPPKTVVKIFDIQGRLIDQKVPAHDTVRFTLKQLAAGTYILRLEDASGKLISGSKFIKQ</sequence>
<dbReference type="InterPro" id="IPR052052">
    <property type="entry name" value="Polysaccharide_Lyase_9"/>
</dbReference>
<dbReference type="Pfam" id="PF13229">
    <property type="entry name" value="Beta_helix"/>
    <property type="match status" value="1"/>
</dbReference>
<dbReference type="InterPro" id="IPR011459">
    <property type="entry name" value="DUF1565"/>
</dbReference>
<evidence type="ECO:0000313" key="8">
    <source>
        <dbReference type="EMBL" id="MET6996973.1"/>
    </source>
</evidence>
<dbReference type="Proteomes" id="UP001549749">
    <property type="component" value="Unassembled WGS sequence"/>
</dbReference>
<evidence type="ECO:0000313" key="9">
    <source>
        <dbReference type="Proteomes" id="UP001549749"/>
    </source>
</evidence>
<dbReference type="NCBIfam" id="TIGR04183">
    <property type="entry name" value="Por_Secre_tail"/>
    <property type="match status" value="1"/>
</dbReference>
<evidence type="ECO:0000256" key="1">
    <source>
        <dbReference type="ARBA" id="ARBA00004613"/>
    </source>
</evidence>
<comment type="subcellular location">
    <subcellularLocation>
        <location evidence="1">Secreted</location>
    </subcellularLocation>
</comment>
<dbReference type="InterPro" id="IPR026444">
    <property type="entry name" value="Secre_tail"/>
</dbReference>
<keyword evidence="3 4" id="KW-0732">Signal</keyword>
<dbReference type="InterPro" id="IPR059226">
    <property type="entry name" value="Choice_anch_Q_dom"/>
</dbReference>
<dbReference type="Pfam" id="PF07602">
    <property type="entry name" value="DUF1565"/>
    <property type="match status" value="1"/>
</dbReference>
<dbReference type="EMBL" id="JBEXAC010000001">
    <property type="protein sequence ID" value="MET6996973.1"/>
    <property type="molecule type" value="Genomic_DNA"/>
</dbReference>
<organism evidence="8 9">
    <name type="scientific">Chitinophaga defluvii</name>
    <dbReference type="NCBI Taxonomy" id="3163343"/>
    <lineage>
        <taxon>Bacteria</taxon>
        <taxon>Pseudomonadati</taxon>
        <taxon>Bacteroidota</taxon>
        <taxon>Chitinophagia</taxon>
        <taxon>Chitinophagales</taxon>
        <taxon>Chitinophagaceae</taxon>
        <taxon>Chitinophaga</taxon>
    </lineage>
</organism>
<feature type="chain" id="PRO_5046908075" evidence="4">
    <location>
        <begin position="19"/>
        <end position="870"/>
    </location>
</feature>
<comment type="caution">
    <text evidence="8">The sequence shown here is derived from an EMBL/GenBank/DDBJ whole genome shotgun (WGS) entry which is preliminary data.</text>
</comment>
<dbReference type="NCBIfam" id="NF041518">
    <property type="entry name" value="choice_anch_Q"/>
    <property type="match status" value="1"/>
</dbReference>
<gene>
    <name evidence="8" type="ORF">ABR189_06320</name>
</gene>
<evidence type="ECO:0000256" key="4">
    <source>
        <dbReference type="SAM" id="SignalP"/>
    </source>
</evidence>
<dbReference type="NCBIfam" id="TIGR03804">
    <property type="entry name" value="para_beta_helix"/>
    <property type="match status" value="1"/>
</dbReference>
<dbReference type="PANTHER" id="PTHR40088:SF2">
    <property type="entry name" value="SECRETED SUGAR HYDROLASE"/>
    <property type="match status" value="1"/>
</dbReference>
<feature type="domain" description="Secretion system C-terminal sorting" evidence="7">
    <location>
        <begin position="798"/>
        <end position="862"/>
    </location>
</feature>
<evidence type="ECO:0000256" key="3">
    <source>
        <dbReference type="ARBA" id="ARBA00022729"/>
    </source>
</evidence>
<dbReference type="Pfam" id="PF18962">
    <property type="entry name" value="Por_Secre_tail"/>
    <property type="match status" value="1"/>
</dbReference>
<keyword evidence="9" id="KW-1185">Reference proteome</keyword>
<reference evidence="8 9" key="1">
    <citation type="submission" date="2024-06" db="EMBL/GenBank/DDBJ databases">
        <title>Chitinophaga defluvii sp. nov., isolated from municipal sewage.</title>
        <authorList>
            <person name="Zhang L."/>
        </authorList>
    </citation>
    <scope>NUCLEOTIDE SEQUENCE [LARGE SCALE GENOMIC DNA]</scope>
    <source>
        <strain evidence="8 9">H8</strain>
    </source>
</reference>
<protein>
    <submittedName>
        <fullName evidence="8">T9SS type A sorting domain-containing protein</fullName>
    </submittedName>
</protein>
<feature type="signal peptide" evidence="4">
    <location>
        <begin position="1"/>
        <end position="18"/>
    </location>
</feature>
<dbReference type="InterPro" id="IPR006626">
    <property type="entry name" value="PbH1"/>
</dbReference>
<dbReference type="InterPro" id="IPR039448">
    <property type="entry name" value="Beta_helix"/>
</dbReference>
<proteinExistence type="predicted"/>
<evidence type="ECO:0000259" key="5">
    <source>
        <dbReference type="Pfam" id="PF07602"/>
    </source>
</evidence>
<dbReference type="RefSeq" id="WP_354659614.1">
    <property type="nucleotide sequence ID" value="NZ_JBEXAC010000001.1"/>
</dbReference>
<evidence type="ECO:0000259" key="6">
    <source>
        <dbReference type="Pfam" id="PF13229"/>
    </source>
</evidence>
<dbReference type="SMART" id="SM00710">
    <property type="entry name" value="PbH1"/>
    <property type="match status" value="8"/>
</dbReference>
<accession>A0ABV2T1S6</accession>
<keyword evidence="2" id="KW-0964">Secreted</keyword>
<dbReference type="InterPro" id="IPR022441">
    <property type="entry name" value="Para_beta_helix_rpt-2"/>
</dbReference>
<feature type="domain" description="Right handed beta helix" evidence="6">
    <location>
        <begin position="141"/>
        <end position="332"/>
    </location>
</feature>